<evidence type="ECO:0000256" key="8">
    <source>
        <dbReference type="ARBA" id="ARBA00022989"/>
    </source>
</evidence>
<keyword evidence="18" id="KW-1185">Reference proteome</keyword>
<comment type="subcellular location">
    <subcellularLocation>
        <location evidence="1">Membrane</location>
        <topology evidence="1">Single-pass type I membrane protein</topology>
    </subcellularLocation>
</comment>
<keyword evidence="10" id="KW-0325">Glycoprotein</keyword>
<dbReference type="SMART" id="SM00060">
    <property type="entry name" value="FN3"/>
    <property type="match status" value="6"/>
</dbReference>
<dbReference type="SUPFAM" id="SSF57184">
    <property type="entry name" value="Growth factor receptor domain"/>
    <property type="match status" value="1"/>
</dbReference>
<accession>A0AAE1BFN3</accession>
<evidence type="ECO:0000259" key="16">
    <source>
        <dbReference type="PROSITE" id="PS50853"/>
    </source>
</evidence>
<evidence type="ECO:0000256" key="11">
    <source>
        <dbReference type="ARBA" id="ARBA00051722"/>
    </source>
</evidence>
<feature type="domain" description="Fibronectin type-III" evidence="16">
    <location>
        <begin position="504"/>
        <end position="601"/>
    </location>
</feature>
<dbReference type="InterPro" id="IPR009030">
    <property type="entry name" value="Growth_fac_rcpt_cys_sf"/>
</dbReference>
<feature type="domain" description="Fibronectin type-III" evidence="16">
    <location>
        <begin position="604"/>
        <end position="705"/>
    </location>
</feature>
<dbReference type="PROSITE" id="PS50853">
    <property type="entry name" value="FN3"/>
    <property type="match status" value="4"/>
</dbReference>
<dbReference type="Pfam" id="PF00102">
    <property type="entry name" value="Y_phosphatase"/>
    <property type="match status" value="2"/>
</dbReference>
<dbReference type="CDD" id="cd00063">
    <property type="entry name" value="FN3"/>
    <property type="match status" value="5"/>
</dbReference>
<comment type="catalytic activity">
    <reaction evidence="11">
        <text>O-phospho-L-tyrosyl-[protein] + H2O = L-tyrosyl-[protein] + phosphate</text>
        <dbReference type="Rhea" id="RHEA:10684"/>
        <dbReference type="Rhea" id="RHEA-COMP:10136"/>
        <dbReference type="Rhea" id="RHEA-COMP:20101"/>
        <dbReference type="ChEBI" id="CHEBI:15377"/>
        <dbReference type="ChEBI" id="CHEBI:43474"/>
        <dbReference type="ChEBI" id="CHEBI:46858"/>
        <dbReference type="ChEBI" id="CHEBI:61978"/>
        <dbReference type="EC" id="3.1.3.48"/>
    </reaction>
</comment>
<dbReference type="EMBL" id="JAWDGP010000011">
    <property type="protein sequence ID" value="KAK3804431.1"/>
    <property type="molecule type" value="Genomic_DNA"/>
</dbReference>
<evidence type="ECO:0000256" key="9">
    <source>
        <dbReference type="ARBA" id="ARBA00023136"/>
    </source>
</evidence>
<feature type="domain" description="Fibronectin type-III" evidence="16">
    <location>
        <begin position="410"/>
        <end position="503"/>
    </location>
</feature>
<dbReference type="SUPFAM" id="SSF52799">
    <property type="entry name" value="(Phosphotyrosine protein) phosphatases II"/>
    <property type="match status" value="2"/>
</dbReference>
<evidence type="ECO:0000259" key="14">
    <source>
        <dbReference type="PROSITE" id="PS50055"/>
    </source>
</evidence>
<dbReference type="GO" id="GO:0004725">
    <property type="term" value="F:protein tyrosine phosphatase activity"/>
    <property type="evidence" value="ECO:0007669"/>
    <property type="project" value="UniProtKB-EC"/>
</dbReference>
<feature type="transmembrane region" description="Helical" evidence="12">
    <location>
        <begin position="1112"/>
        <end position="1137"/>
    </location>
</feature>
<dbReference type="InterPro" id="IPR003961">
    <property type="entry name" value="FN3_dom"/>
</dbReference>
<dbReference type="InterPro" id="IPR016130">
    <property type="entry name" value="Tyr_Pase_AS"/>
</dbReference>
<dbReference type="Gene3D" id="2.170.300.10">
    <property type="entry name" value="Tie2 ligand-binding domain superfamily"/>
    <property type="match status" value="1"/>
</dbReference>
<protein>
    <recommendedName>
        <fullName evidence="3">protein-tyrosine-phosphatase</fullName>
        <ecNumber evidence="3">3.1.3.48</ecNumber>
    </recommendedName>
</protein>
<evidence type="ECO:0000256" key="12">
    <source>
        <dbReference type="SAM" id="Phobius"/>
    </source>
</evidence>
<dbReference type="PANTHER" id="PTHR19134:SF562">
    <property type="entry name" value="PROTEIN-TYROSINE-PHOSPHATASE"/>
    <property type="match status" value="1"/>
</dbReference>
<keyword evidence="8 12" id="KW-1133">Transmembrane helix</keyword>
<proteinExistence type="inferred from homology"/>
<dbReference type="InterPro" id="IPR000387">
    <property type="entry name" value="Tyr_Pase_dom"/>
</dbReference>
<feature type="domain" description="Tyrosine-protein phosphatase" evidence="14">
    <location>
        <begin position="1213"/>
        <end position="1469"/>
    </location>
</feature>
<feature type="domain" description="Tyrosine specific protein phosphatases" evidence="15">
    <location>
        <begin position="1686"/>
        <end position="1760"/>
    </location>
</feature>
<dbReference type="CDD" id="cd00064">
    <property type="entry name" value="FU"/>
    <property type="match status" value="1"/>
</dbReference>
<dbReference type="PROSITE" id="PS50055">
    <property type="entry name" value="TYR_PHOSPHATASE_PTP"/>
    <property type="match status" value="2"/>
</dbReference>
<dbReference type="FunFam" id="3.90.190.10:FF:000102">
    <property type="entry name" value="Receptor-type tyrosine-protein phosphatase"/>
    <property type="match status" value="1"/>
</dbReference>
<dbReference type="InterPro" id="IPR003595">
    <property type="entry name" value="Tyr_Pase_cat"/>
</dbReference>
<evidence type="ECO:0000256" key="5">
    <source>
        <dbReference type="ARBA" id="ARBA00022729"/>
    </source>
</evidence>
<keyword evidence="6" id="KW-0378">Hydrolase</keyword>
<dbReference type="SUPFAM" id="SSF49265">
    <property type="entry name" value="Fibronectin type III"/>
    <property type="match status" value="4"/>
</dbReference>
<feature type="chain" id="PRO_5041987767" description="protein-tyrosine-phosphatase" evidence="13">
    <location>
        <begin position="21"/>
        <end position="1814"/>
    </location>
</feature>
<sequence length="1814" mass="203058">MAISLPFLCILVMLIGVVCCQTPCMQKQCEEDEYCKETVARQAECVSCDLSCDGCSGEGPSLCTACQVGYRLQVAGCQECPDGFYGVNCASECNCLNNKECDNKDGKCNDWKCKRGYTGIPLCREKCPLDTFGLDCALICHCPEGDVCNHVNGDCPSGQCAPNYGGAGCQRHFPRLATAPEILSAQCNNITLQWSAFNEEDNIGEGPIFEYRVEVHLNQTEGGSPGPWQSVGIVRHVDSKRTYTISALSNVLEPDKDYNFRINTIGDNFEKPMAVFTPGLVSETVNNPCTPITTPEPTQPPVSREVFQKVEARSINDTTMRLTWTVLAAYARFEYNVNITLRLLGNGDCDEIGAEEENFGPYSITDSPQVFAVQTWSKYSFMIIAQALTVDVREVRLLTEISNPVAPTATVSDLNVTGITASGAIVTWTSMPCDQRKGFSGSYDLDLRLAGGNPVHSILTDVTMNRYDFIGLPAYTEFNVRIRYRNEIGTGPYVSQDFKTLEGVPTAVQIASTTATSTTITVTFDPPLKTNGVLVSYTVALSKTSDFNETESRTEQARTGLRSIIVGRLQPNTLFYLRMAASTNAGIGKYGLVTSQRTLEAPPPAEDIALRLDSQTIDCLLLRWDPPQNRADDIHSYKLEVRMATADQTIPSISVDLPGTSSSYRQCDLKPSSLYIVTIMALDSGQEVITSITSTFSTAHGTPPQPRAPTFVRSSYTNVTVTIEPVVSQYVPITSYRLHVLMLTSQNRNQFVFPSVPGYITAELEPAMVPNTVDFVIGDGEVIGGFTNQPLMRNSEYRIYYVAVSTLNNETTSSSSSLTLPFPTVPFDPALAPPLPLSLSARTPQCLNLTWTTPPGLDALITSFDFSISQAGNLTGIPITRLVSDTDRNLQQCNLAPFTLYTVRISARIGQEVSASATETFLTLHTAPPVPLRPVFADSTYTTLTVYLEPSVLTSGPVSAYQLHVEEVSAPSGAINRKRKRSAAHGTWSAIDSGMLYSLIHGNAISQGNSPFVNKLGRSRRAASVPGYITAELEKGDITPNTEFVVGDGKTYGGYLNVPLSRERWYVVHYVVLSTSSNVTKMSFSSLIPQAQTIPYVSPTEPTEDNDDNTGVLIGVIVGLVLLLLVLLLLLLLYLWWRRRNRFNPYELHNGDIKLPPEPADDYDPMKYWSDAQTVKEGRYIMAGRELVFGQDMPRPQAAKNQIGSPETPTITFKDEFHALPHKSNKATDNIARRQGSNLNRFPHLLPYDHSLVQLRPDATSRGSYINASFIPGYKRTPAYIAAQSPYNKETVLDFWRLIYQRSIKTVVMITNIVEDHIVKCTQYWPTQSKASFGDVFFLHLVEIAEYADYTIRTIGVKMKGDTDSKVVRLFEFTSWPDHGVPDDPIPFLEMRYKVSRYHHDELTPILVHCGTGMARTGVFIAVDALIDQYASESRAMVYDFVRRMRKDRPFMVRTFKQYRFIYEAIFEEFHAGDTLVDFDLKGRYHDWTQKNPQTGRTYLRDQFKLLETFTREPRRDQCKAAQLESNVHKNRFLDVLPADKDRPFLKTAGQSSQATDYINAIYVDGYLRRNQFIVTQTPLHTTVLDFWRLVWDHDVRTIVMVENFKHEDDTRAEYWPPAASGGVMKQLEPFFVETTACYQQENITVRNLRLLSTQHPRDPARFVRQFQFKAWAEHAMAPQSKTMMLDLVDSVFDWQEETCRNERPVLVHCLDGSSHSGLFISLAAVCERMEEDAEVDVYRTIKHMKRHRGQFISDYEQFRFCYKALWDFMSLRMPGGTFTDTLGQSKTDKEYGVASLNLSSHLDNLNDLGDTNV</sequence>
<feature type="domain" description="Tyrosine-protein phosphatase" evidence="14">
    <location>
        <begin position="1500"/>
        <end position="1769"/>
    </location>
</feature>
<keyword evidence="7" id="KW-0904">Protein phosphatase</keyword>
<keyword evidence="9 12" id="KW-0472">Membrane</keyword>
<evidence type="ECO:0000256" key="2">
    <source>
        <dbReference type="ARBA" id="ARBA00009580"/>
    </source>
</evidence>
<evidence type="ECO:0000256" key="3">
    <source>
        <dbReference type="ARBA" id="ARBA00013064"/>
    </source>
</evidence>
<organism evidence="17 18">
    <name type="scientific">Elysia crispata</name>
    <name type="common">lettuce slug</name>
    <dbReference type="NCBI Taxonomy" id="231223"/>
    <lineage>
        <taxon>Eukaryota</taxon>
        <taxon>Metazoa</taxon>
        <taxon>Spiralia</taxon>
        <taxon>Lophotrochozoa</taxon>
        <taxon>Mollusca</taxon>
        <taxon>Gastropoda</taxon>
        <taxon>Heterobranchia</taxon>
        <taxon>Euthyneura</taxon>
        <taxon>Panpulmonata</taxon>
        <taxon>Sacoglossa</taxon>
        <taxon>Placobranchoidea</taxon>
        <taxon>Plakobranchidae</taxon>
        <taxon>Elysia</taxon>
    </lineage>
</organism>
<keyword evidence="4 12" id="KW-0812">Transmembrane</keyword>
<dbReference type="Gene3D" id="3.90.190.10">
    <property type="entry name" value="Protein tyrosine phosphatase superfamily"/>
    <property type="match status" value="2"/>
</dbReference>
<keyword evidence="5 13" id="KW-0732">Signal</keyword>
<dbReference type="InterPro" id="IPR036116">
    <property type="entry name" value="FN3_sf"/>
</dbReference>
<dbReference type="SMART" id="SM00194">
    <property type="entry name" value="PTPc"/>
    <property type="match status" value="2"/>
</dbReference>
<dbReference type="PANTHER" id="PTHR19134">
    <property type="entry name" value="RECEPTOR-TYPE TYROSINE-PROTEIN PHOSPHATASE"/>
    <property type="match status" value="1"/>
</dbReference>
<dbReference type="Proteomes" id="UP001283361">
    <property type="component" value="Unassembled WGS sequence"/>
</dbReference>
<evidence type="ECO:0000313" key="18">
    <source>
        <dbReference type="Proteomes" id="UP001283361"/>
    </source>
</evidence>
<gene>
    <name evidence="17" type="ORF">RRG08_021015</name>
</gene>
<evidence type="ECO:0000256" key="10">
    <source>
        <dbReference type="ARBA" id="ARBA00023180"/>
    </source>
</evidence>
<dbReference type="EC" id="3.1.3.48" evidence="3"/>
<dbReference type="SMART" id="SM00404">
    <property type="entry name" value="PTPc_motif"/>
    <property type="match status" value="2"/>
</dbReference>
<evidence type="ECO:0000256" key="7">
    <source>
        <dbReference type="ARBA" id="ARBA00022912"/>
    </source>
</evidence>
<feature type="domain" description="Fibronectin type-III" evidence="16">
    <location>
        <begin position="833"/>
        <end position="929"/>
    </location>
</feature>
<dbReference type="InterPro" id="IPR013783">
    <property type="entry name" value="Ig-like_fold"/>
</dbReference>
<dbReference type="InterPro" id="IPR029021">
    <property type="entry name" value="Prot-tyrosine_phosphatase-like"/>
</dbReference>
<dbReference type="Gene3D" id="2.60.40.10">
    <property type="entry name" value="Immunoglobulins"/>
    <property type="match status" value="5"/>
</dbReference>
<evidence type="ECO:0000256" key="6">
    <source>
        <dbReference type="ARBA" id="ARBA00022801"/>
    </source>
</evidence>
<feature type="domain" description="Tyrosine specific protein phosphatases" evidence="15">
    <location>
        <begin position="1386"/>
        <end position="1460"/>
    </location>
</feature>
<dbReference type="PROSITE" id="PS50056">
    <property type="entry name" value="TYR_PHOSPHATASE_2"/>
    <property type="match status" value="2"/>
</dbReference>
<evidence type="ECO:0000256" key="1">
    <source>
        <dbReference type="ARBA" id="ARBA00004479"/>
    </source>
</evidence>
<evidence type="ECO:0000313" key="17">
    <source>
        <dbReference type="EMBL" id="KAK3804431.1"/>
    </source>
</evidence>
<evidence type="ECO:0000256" key="13">
    <source>
        <dbReference type="SAM" id="SignalP"/>
    </source>
</evidence>
<dbReference type="GO" id="GO:0016020">
    <property type="term" value="C:membrane"/>
    <property type="evidence" value="ECO:0007669"/>
    <property type="project" value="UniProtKB-SubCell"/>
</dbReference>
<dbReference type="CDD" id="cd00047">
    <property type="entry name" value="PTPc"/>
    <property type="match status" value="1"/>
</dbReference>
<dbReference type="InterPro" id="IPR050348">
    <property type="entry name" value="Protein-Tyr_Phosphatase"/>
</dbReference>
<dbReference type="PROSITE" id="PS00383">
    <property type="entry name" value="TYR_PHOSPHATASE_1"/>
    <property type="match status" value="1"/>
</dbReference>
<dbReference type="PRINTS" id="PR00700">
    <property type="entry name" value="PRTYPHPHTASE"/>
</dbReference>
<dbReference type="SMART" id="SM00261">
    <property type="entry name" value="FU"/>
    <property type="match status" value="1"/>
</dbReference>
<evidence type="ECO:0000259" key="15">
    <source>
        <dbReference type="PROSITE" id="PS50056"/>
    </source>
</evidence>
<dbReference type="InterPro" id="IPR057598">
    <property type="entry name" value="Fn3_PTPRU"/>
</dbReference>
<dbReference type="InterPro" id="IPR006212">
    <property type="entry name" value="Furin_repeat"/>
</dbReference>
<dbReference type="Pfam" id="PF00041">
    <property type="entry name" value="fn3"/>
    <property type="match status" value="1"/>
</dbReference>
<dbReference type="InterPro" id="IPR000242">
    <property type="entry name" value="PTP_cat"/>
</dbReference>
<comment type="similarity">
    <text evidence="2">Belongs to the protein-tyrosine phosphatase family.</text>
</comment>
<name>A0AAE1BFN3_9GAST</name>
<feature type="signal peptide" evidence="13">
    <location>
        <begin position="1"/>
        <end position="20"/>
    </location>
</feature>
<dbReference type="Pfam" id="PF23144">
    <property type="entry name" value="Fn3_PTPRU"/>
    <property type="match status" value="2"/>
</dbReference>
<comment type="caution">
    <text evidence="17">The sequence shown here is derived from an EMBL/GenBank/DDBJ whole genome shotgun (WGS) entry which is preliminary data.</text>
</comment>
<evidence type="ECO:0000256" key="4">
    <source>
        <dbReference type="ARBA" id="ARBA00022692"/>
    </source>
</evidence>
<reference evidence="17" key="1">
    <citation type="journal article" date="2023" name="G3 (Bethesda)">
        <title>A reference genome for the long-term kleptoplast-retaining sea slug Elysia crispata morphotype clarki.</title>
        <authorList>
            <person name="Eastman K.E."/>
            <person name="Pendleton A.L."/>
            <person name="Shaikh M.A."/>
            <person name="Suttiyut T."/>
            <person name="Ogas R."/>
            <person name="Tomko P."/>
            <person name="Gavelis G."/>
            <person name="Widhalm J.R."/>
            <person name="Wisecaver J.H."/>
        </authorList>
    </citation>
    <scope>NUCLEOTIDE SEQUENCE</scope>
    <source>
        <strain evidence="17">ECLA1</strain>
    </source>
</reference>